<dbReference type="EMBL" id="QLMH01000042">
    <property type="protein sequence ID" value="RAK13957.1"/>
    <property type="molecule type" value="Genomic_DNA"/>
</dbReference>
<dbReference type="Proteomes" id="UP000248555">
    <property type="component" value="Unassembled WGS sequence"/>
</dbReference>
<dbReference type="RefSeq" id="WP_111646680.1">
    <property type="nucleotide sequence ID" value="NZ_QLMH01000042.1"/>
</dbReference>
<dbReference type="AlphaFoldDB" id="A0A327Y0J7"/>
<proteinExistence type="predicted"/>
<evidence type="ECO:0000313" key="1">
    <source>
        <dbReference type="EMBL" id="RAK13957.1"/>
    </source>
</evidence>
<sequence>MSKIAGQSFNSSEELFSEIKKTLQVCNLCIRSKKDHPYHFILEIGTNEDEKVGRLKVHYNKFFRCTSVNIIDPIAATYYKLLTELLPIKKASVIQSDFFMDYLQNNYHFTVSIIHDSATFKCYELHLNNKKVWVKISKGTEAVCQYLMGDTDLFDEVQYIYEEGISSGATF</sequence>
<dbReference type="OrthoDB" id="2967774at2"/>
<comment type="caution">
    <text evidence="1">The sequence shown here is derived from an EMBL/GenBank/DDBJ whole genome shotgun (WGS) entry which is preliminary data.</text>
</comment>
<evidence type="ECO:0000313" key="2">
    <source>
        <dbReference type="Proteomes" id="UP000248555"/>
    </source>
</evidence>
<reference evidence="1 2" key="1">
    <citation type="submission" date="2018-06" db="EMBL/GenBank/DDBJ databases">
        <title>Genomic Encyclopedia of Type Strains, Phase III (KMG-III): the genomes of soil and plant-associated and newly described type strains.</title>
        <authorList>
            <person name="Whitman W."/>
        </authorList>
    </citation>
    <scope>NUCLEOTIDE SEQUENCE [LARGE SCALE GENOMIC DNA]</scope>
    <source>
        <strain evidence="1 2">CGMCC 1.8979</strain>
    </source>
</reference>
<gene>
    <name evidence="1" type="ORF">B0I26_1426</name>
</gene>
<organism evidence="1 2">
    <name type="scientific">Paranoxybacillus vitaminiphilus</name>
    <dbReference type="NCBI Taxonomy" id="581036"/>
    <lineage>
        <taxon>Bacteria</taxon>
        <taxon>Bacillati</taxon>
        <taxon>Bacillota</taxon>
        <taxon>Bacilli</taxon>
        <taxon>Bacillales</taxon>
        <taxon>Anoxybacillaceae</taxon>
        <taxon>Paranoxybacillus</taxon>
    </lineage>
</organism>
<name>A0A327Y0J7_9BACL</name>
<accession>A0A327Y0J7</accession>
<keyword evidence="2" id="KW-1185">Reference proteome</keyword>
<protein>
    <submittedName>
        <fullName evidence="1">Uncharacterized protein</fullName>
    </submittedName>
</protein>